<keyword evidence="2" id="KW-0812">Transmembrane</keyword>
<comment type="caution">
    <text evidence="3">The sequence shown here is derived from an EMBL/GenBank/DDBJ whole genome shotgun (WGS) entry which is preliminary data.</text>
</comment>
<gene>
    <name evidence="3" type="ORF">GCM10022240_13990</name>
</gene>
<evidence type="ECO:0000313" key="4">
    <source>
        <dbReference type="Proteomes" id="UP001500540"/>
    </source>
</evidence>
<evidence type="ECO:0000256" key="2">
    <source>
        <dbReference type="SAM" id="Phobius"/>
    </source>
</evidence>
<accession>A0ABP7GF91</accession>
<evidence type="ECO:0000313" key="3">
    <source>
        <dbReference type="EMBL" id="GAA3762671.1"/>
    </source>
</evidence>
<keyword evidence="2" id="KW-1133">Transmembrane helix</keyword>
<feature type="region of interest" description="Disordered" evidence="1">
    <location>
        <begin position="35"/>
        <end position="66"/>
    </location>
</feature>
<proteinExistence type="predicted"/>
<dbReference type="Proteomes" id="UP001500540">
    <property type="component" value="Unassembled WGS sequence"/>
</dbReference>
<reference evidence="4" key="1">
    <citation type="journal article" date="2019" name="Int. J. Syst. Evol. Microbiol.">
        <title>The Global Catalogue of Microorganisms (GCM) 10K type strain sequencing project: providing services to taxonomists for standard genome sequencing and annotation.</title>
        <authorList>
            <consortium name="The Broad Institute Genomics Platform"/>
            <consortium name="The Broad Institute Genome Sequencing Center for Infectious Disease"/>
            <person name="Wu L."/>
            <person name="Ma J."/>
        </authorList>
    </citation>
    <scope>NUCLEOTIDE SEQUENCE [LARGE SCALE GENOMIC DNA]</scope>
    <source>
        <strain evidence="4">JCM 16950</strain>
    </source>
</reference>
<feature type="transmembrane region" description="Helical" evidence="2">
    <location>
        <begin position="91"/>
        <end position="114"/>
    </location>
</feature>
<organism evidence="3 4">
    <name type="scientific">Microbacterium kribbense</name>
    <dbReference type="NCBI Taxonomy" id="433645"/>
    <lineage>
        <taxon>Bacteria</taxon>
        <taxon>Bacillati</taxon>
        <taxon>Actinomycetota</taxon>
        <taxon>Actinomycetes</taxon>
        <taxon>Micrococcales</taxon>
        <taxon>Microbacteriaceae</taxon>
        <taxon>Microbacterium</taxon>
    </lineage>
</organism>
<feature type="compositionally biased region" description="Low complexity" evidence="1">
    <location>
        <begin position="50"/>
        <end position="66"/>
    </location>
</feature>
<name>A0ABP7GF91_9MICO</name>
<protein>
    <recommendedName>
        <fullName evidence="5">RNA polymerase subunit sigma-70</fullName>
    </recommendedName>
</protein>
<evidence type="ECO:0008006" key="5">
    <source>
        <dbReference type="Google" id="ProtNLM"/>
    </source>
</evidence>
<dbReference type="EMBL" id="BAABAF010000004">
    <property type="protein sequence ID" value="GAA3762671.1"/>
    <property type="molecule type" value="Genomic_DNA"/>
</dbReference>
<keyword evidence="4" id="KW-1185">Reference proteome</keyword>
<keyword evidence="2" id="KW-0472">Membrane</keyword>
<sequence length="262" mass="26868">MAEELAALRRRAYAPGGDIASDPVAAARLAELERMARSRPPRPPVPVAPTAPAAGQPGIPAATARPVASATAAPAAAVVRSESAPAPRRRALVGVAAAVAAALLIGAGFVSGLVSANPTATQHPTAVLALHAITADDSAMDQSRFFLDSWGIDPATLSLSDRYGSMRVWTGTNRDGLRCLVLIGQTTQYVQNDQTGTVVEDSPRGGACAPAGMDALTDMPGSAFEPDMGTSYTEDGSWVRVQVHGDSVLVWKSAGTPAPAHD</sequence>
<evidence type="ECO:0000256" key="1">
    <source>
        <dbReference type="SAM" id="MobiDB-lite"/>
    </source>
</evidence>